<feature type="transmembrane region" description="Helical" evidence="8">
    <location>
        <begin position="31"/>
        <end position="50"/>
    </location>
</feature>
<evidence type="ECO:0000256" key="6">
    <source>
        <dbReference type="ARBA" id="ARBA00022989"/>
    </source>
</evidence>
<dbReference type="InterPro" id="IPR007208">
    <property type="entry name" value="MrpF/PhaF-like"/>
</dbReference>
<dbReference type="PANTHER" id="PTHR34702">
    <property type="entry name" value="NA(+)/H(+) ANTIPORTER SUBUNIT F1"/>
    <property type="match status" value="1"/>
</dbReference>
<name>A0A0A7KE61_9DEIO</name>
<dbReference type="PANTHER" id="PTHR34702:SF1">
    <property type="entry name" value="NA(+)_H(+) ANTIPORTER SUBUNIT F"/>
    <property type="match status" value="1"/>
</dbReference>
<sequence length="86" mass="9379">MIINLALGIVTLSVLLVTVRVLRGPSWGDRIMAFDFLSVNLVVLIALIAVKTRLIVMLDAALVLSLLGFLSTVALTRYLLLGRVMK</sequence>
<dbReference type="GO" id="GO:0015385">
    <property type="term" value="F:sodium:proton antiporter activity"/>
    <property type="evidence" value="ECO:0007669"/>
    <property type="project" value="TreeGrafter"/>
</dbReference>
<comment type="similarity">
    <text evidence="2">Belongs to the CPA3 antiporters (TC 2.A.63) subunit F family.</text>
</comment>
<proteinExistence type="inferred from homology"/>
<evidence type="ECO:0000256" key="4">
    <source>
        <dbReference type="ARBA" id="ARBA00022475"/>
    </source>
</evidence>
<keyword evidence="4" id="KW-1003">Cell membrane</keyword>
<dbReference type="Pfam" id="PF04066">
    <property type="entry name" value="MrpF_PhaF"/>
    <property type="match status" value="1"/>
</dbReference>
<evidence type="ECO:0000256" key="1">
    <source>
        <dbReference type="ARBA" id="ARBA00004651"/>
    </source>
</evidence>
<dbReference type="RefSeq" id="WP_039682283.1">
    <property type="nucleotide sequence ID" value="NZ_CP010028.1"/>
</dbReference>
<evidence type="ECO:0000256" key="8">
    <source>
        <dbReference type="SAM" id="Phobius"/>
    </source>
</evidence>
<reference evidence="10" key="1">
    <citation type="submission" date="2014-11" db="EMBL/GenBank/DDBJ databases">
        <title>Hymenobacter sp. DG25B genome submission.</title>
        <authorList>
            <person name="Jung H.-Y."/>
            <person name="Kim M.K."/>
            <person name="Srinivasan S."/>
            <person name="Lim S."/>
        </authorList>
    </citation>
    <scope>NUCLEOTIDE SEQUENCE [LARGE SCALE GENOMIC DNA]</scope>
    <source>
        <strain evidence="10">DY59</strain>
    </source>
</reference>
<dbReference type="STRING" id="1182571.QR90_03515"/>
<evidence type="ECO:0000256" key="2">
    <source>
        <dbReference type="ARBA" id="ARBA00009212"/>
    </source>
</evidence>
<keyword evidence="7 8" id="KW-0472">Membrane</keyword>
<evidence type="ECO:0000313" key="9">
    <source>
        <dbReference type="EMBL" id="AIZ44370.1"/>
    </source>
</evidence>
<evidence type="ECO:0000256" key="7">
    <source>
        <dbReference type="ARBA" id="ARBA00023136"/>
    </source>
</evidence>
<evidence type="ECO:0000256" key="5">
    <source>
        <dbReference type="ARBA" id="ARBA00022692"/>
    </source>
</evidence>
<comment type="subcellular location">
    <subcellularLocation>
        <location evidence="1">Cell membrane</location>
        <topology evidence="1">Multi-pass membrane protein</topology>
    </subcellularLocation>
</comment>
<dbReference type="AlphaFoldDB" id="A0A0A7KE61"/>
<dbReference type="GO" id="GO:0005886">
    <property type="term" value="C:plasma membrane"/>
    <property type="evidence" value="ECO:0007669"/>
    <property type="project" value="UniProtKB-SubCell"/>
</dbReference>
<keyword evidence="3" id="KW-0813">Transport</keyword>
<evidence type="ECO:0000313" key="10">
    <source>
        <dbReference type="Proteomes" id="UP000030634"/>
    </source>
</evidence>
<dbReference type="KEGG" id="dsw:QR90_03515"/>
<accession>A0A0A7KE61</accession>
<evidence type="ECO:0000256" key="3">
    <source>
        <dbReference type="ARBA" id="ARBA00022448"/>
    </source>
</evidence>
<dbReference type="HOGENOM" id="CLU_125825_1_3_0"/>
<dbReference type="EMBL" id="CP010028">
    <property type="protein sequence ID" value="AIZ44370.1"/>
    <property type="molecule type" value="Genomic_DNA"/>
</dbReference>
<dbReference type="Proteomes" id="UP000030634">
    <property type="component" value="Chromosome"/>
</dbReference>
<protein>
    <submittedName>
        <fullName evidence="9">Cation transporter</fullName>
    </submittedName>
</protein>
<keyword evidence="5 8" id="KW-0812">Transmembrane</keyword>
<feature type="transmembrane region" description="Helical" evidence="8">
    <location>
        <begin position="62"/>
        <end position="80"/>
    </location>
</feature>
<organism evidence="9 10">
    <name type="scientific">Deinococcus radiopugnans</name>
    <dbReference type="NCBI Taxonomy" id="57497"/>
    <lineage>
        <taxon>Bacteria</taxon>
        <taxon>Thermotogati</taxon>
        <taxon>Deinococcota</taxon>
        <taxon>Deinococci</taxon>
        <taxon>Deinococcales</taxon>
        <taxon>Deinococcaceae</taxon>
        <taxon>Deinococcus</taxon>
    </lineage>
</organism>
<gene>
    <name evidence="9" type="ORF">QR90_03515</name>
</gene>
<keyword evidence="6 8" id="KW-1133">Transmembrane helix</keyword>